<comment type="caution">
    <text evidence="1">The sequence shown here is derived from an EMBL/GenBank/DDBJ whole genome shotgun (WGS) entry which is preliminary data.</text>
</comment>
<dbReference type="EMBL" id="LLXL01004211">
    <property type="protein sequence ID" value="PKK57652.1"/>
    <property type="molecule type" value="Genomic_DNA"/>
</dbReference>
<dbReference type="Proteomes" id="UP000233469">
    <property type="component" value="Unassembled WGS sequence"/>
</dbReference>
<gene>
    <name evidence="1" type="ORF">RhiirC2_797655</name>
</gene>
<protein>
    <recommendedName>
        <fullName evidence="3">Reverse transcriptase domain-containing protein</fullName>
    </recommendedName>
</protein>
<name>A0A2N1M7R9_9GLOM</name>
<dbReference type="AlphaFoldDB" id="A0A2N1M7R9"/>
<reference evidence="1 2" key="2">
    <citation type="submission" date="2017-10" db="EMBL/GenBank/DDBJ databases">
        <title>Extensive intraspecific genome diversity in a model arbuscular mycorrhizal fungus.</title>
        <authorList>
            <person name="Chen E.C.H."/>
            <person name="Morin E."/>
            <person name="Baudet D."/>
            <person name="Noel J."/>
            <person name="Ndikumana S."/>
            <person name="Charron P."/>
            <person name="St-Onge C."/>
            <person name="Giorgi J."/>
            <person name="Grigoriev I.V."/>
            <person name="Roux C."/>
            <person name="Martin F.M."/>
            <person name="Corradi N."/>
        </authorList>
    </citation>
    <scope>NUCLEOTIDE SEQUENCE [LARGE SCALE GENOMIC DNA]</scope>
    <source>
        <strain evidence="1 2">C2</strain>
    </source>
</reference>
<evidence type="ECO:0000313" key="1">
    <source>
        <dbReference type="EMBL" id="PKK57652.1"/>
    </source>
</evidence>
<organism evidence="1 2">
    <name type="scientific">Rhizophagus irregularis</name>
    <dbReference type="NCBI Taxonomy" id="588596"/>
    <lineage>
        <taxon>Eukaryota</taxon>
        <taxon>Fungi</taxon>
        <taxon>Fungi incertae sedis</taxon>
        <taxon>Mucoromycota</taxon>
        <taxon>Glomeromycotina</taxon>
        <taxon>Glomeromycetes</taxon>
        <taxon>Glomerales</taxon>
        <taxon>Glomeraceae</taxon>
        <taxon>Rhizophagus</taxon>
    </lineage>
</organism>
<proteinExistence type="predicted"/>
<dbReference type="VEuPathDB" id="FungiDB:RhiirA1_471571"/>
<accession>A0A2N1M7R9</accession>
<evidence type="ECO:0008006" key="3">
    <source>
        <dbReference type="Google" id="ProtNLM"/>
    </source>
</evidence>
<dbReference type="VEuPathDB" id="FungiDB:FUN_008171"/>
<sequence length="167" mass="18335">MLDPYVLLAPSLIASQKSSPDLHINNLVFMDDSTLVSLSKIGMEFMLSITEEFYQINNTSANHNKYVLITNSLPLNSTSTLSPVTFNLELFSLNRVPSITIAPIFMTTSFRFLDVVEAPVIPETIESSVATVFANSPLIPSADSRYIFFTDGSLINLGTSDVSMGWS</sequence>
<evidence type="ECO:0000313" key="2">
    <source>
        <dbReference type="Proteomes" id="UP000233469"/>
    </source>
</evidence>
<reference evidence="1 2" key="1">
    <citation type="submission" date="2016-04" db="EMBL/GenBank/DDBJ databases">
        <title>Genome analyses suggest a sexual origin of heterokaryosis in a supposedly ancient asexual fungus.</title>
        <authorList>
            <person name="Ropars J."/>
            <person name="Sedzielewska K."/>
            <person name="Noel J."/>
            <person name="Charron P."/>
            <person name="Farinelli L."/>
            <person name="Marton T."/>
            <person name="Kruger M."/>
            <person name="Pelin A."/>
            <person name="Brachmann A."/>
            <person name="Corradi N."/>
        </authorList>
    </citation>
    <scope>NUCLEOTIDE SEQUENCE [LARGE SCALE GENOMIC DNA]</scope>
    <source>
        <strain evidence="1 2">C2</strain>
    </source>
</reference>